<reference evidence="3" key="1">
    <citation type="submission" date="2018-05" db="EMBL/GenBank/DDBJ databases">
        <authorList>
            <person name="Lanie J.A."/>
            <person name="Ng W.-L."/>
            <person name="Kazmierczak K.M."/>
            <person name="Andrzejewski T.M."/>
            <person name="Davidsen T.M."/>
            <person name="Wayne K.J."/>
            <person name="Tettelin H."/>
            <person name="Glass J.I."/>
            <person name="Rusch D."/>
            <person name="Podicherti R."/>
            <person name="Tsui H.-C.T."/>
            <person name="Winkler M.E."/>
        </authorList>
    </citation>
    <scope>NUCLEOTIDE SEQUENCE</scope>
</reference>
<protein>
    <recommendedName>
        <fullName evidence="2">BD-FAE-like domain-containing protein</fullName>
    </recommendedName>
</protein>
<proteinExistence type="predicted"/>
<sequence>MKNFLLIIVLLISLKSYNQNNYPPKKVSDAVEHIYKNTEDTDLKIWVFNPKGHKITNKKPAIVFFFGGGYRAGTPDQFVEHAKYLSARGMVAVIVDYRVSSRHDVNVINSISDGKSSIRWIKENSDNLGIDKNKIIASGGSAGGHLAASTALLNDYDDQSELNSPYDSKPNALILFNPGLNTKSEPWINNEQAQKRIGTKDYYSVSPYHNVKKGVVPTIIFHGTSDKTVPFLSADLFTKRMIEYGNSCILYAYKNKEHGFFNFGRDSNGPFVDTMNKVDDFLVSLGYLEPLPTVIVK</sequence>
<dbReference type="EMBL" id="UINC01000390">
    <property type="protein sequence ID" value="SUZ54489.1"/>
    <property type="molecule type" value="Genomic_DNA"/>
</dbReference>
<dbReference type="Pfam" id="PF20434">
    <property type="entry name" value="BD-FAE"/>
    <property type="match status" value="1"/>
</dbReference>
<dbReference type="GO" id="GO:0004806">
    <property type="term" value="F:triacylglycerol lipase activity"/>
    <property type="evidence" value="ECO:0007669"/>
    <property type="project" value="TreeGrafter"/>
</dbReference>
<keyword evidence="1" id="KW-0378">Hydrolase</keyword>
<gene>
    <name evidence="3" type="ORF">METZ01_LOCUS7343</name>
</gene>
<evidence type="ECO:0000256" key="1">
    <source>
        <dbReference type="ARBA" id="ARBA00022801"/>
    </source>
</evidence>
<evidence type="ECO:0000313" key="3">
    <source>
        <dbReference type="EMBL" id="SUZ54489.1"/>
    </source>
</evidence>
<dbReference type="InterPro" id="IPR029058">
    <property type="entry name" value="AB_hydrolase_fold"/>
</dbReference>
<dbReference type="InterPro" id="IPR049492">
    <property type="entry name" value="BD-FAE-like_dom"/>
</dbReference>
<dbReference type="AlphaFoldDB" id="A0A381NJC9"/>
<organism evidence="3">
    <name type="scientific">marine metagenome</name>
    <dbReference type="NCBI Taxonomy" id="408172"/>
    <lineage>
        <taxon>unclassified sequences</taxon>
        <taxon>metagenomes</taxon>
        <taxon>ecological metagenomes</taxon>
    </lineage>
</organism>
<dbReference type="Gene3D" id="3.40.50.1820">
    <property type="entry name" value="alpha/beta hydrolase"/>
    <property type="match status" value="1"/>
</dbReference>
<dbReference type="SUPFAM" id="SSF53474">
    <property type="entry name" value="alpha/beta-Hydrolases"/>
    <property type="match status" value="1"/>
</dbReference>
<evidence type="ECO:0000259" key="2">
    <source>
        <dbReference type="Pfam" id="PF20434"/>
    </source>
</evidence>
<name>A0A381NJC9_9ZZZZ</name>
<dbReference type="PANTHER" id="PTHR48081:SF30">
    <property type="entry name" value="ACETYL-HYDROLASE LIPR-RELATED"/>
    <property type="match status" value="1"/>
</dbReference>
<feature type="domain" description="BD-FAE-like" evidence="2">
    <location>
        <begin position="55"/>
        <end position="239"/>
    </location>
</feature>
<dbReference type="PANTHER" id="PTHR48081">
    <property type="entry name" value="AB HYDROLASE SUPERFAMILY PROTEIN C4A8.06C"/>
    <property type="match status" value="1"/>
</dbReference>
<dbReference type="InterPro" id="IPR050300">
    <property type="entry name" value="GDXG_lipolytic_enzyme"/>
</dbReference>
<accession>A0A381NJC9</accession>